<name>A0A814KYA7_9BILA</name>
<accession>A0A814KYA7</accession>
<evidence type="ECO:0000313" key="3">
    <source>
        <dbReference type="EMBL" id="CAF1060089.1"/>
    </source>
</evidence>
<gene>
    <name evidence="4" type="ORF">FNK824_LOCUS24669</name>
    <name evidence="2" type="ORF">RFH988_LOCUS17085</name>
    <name evidence="3" type="ORF">SEV965_LOCUS13804</name>
</gene>
<dbReference type="Proteomes" id="UP000663889">
    <property type="component" value="Unassembled WGS sequence"/>
</dbReference>
<organism evidence="2 5">
    <name type="scientific">Rotaria sordida</name>
    <dbReference type="NCBI Taxonomy" id="392033"/>
    <lineage>
        <taxon>Eukaryota</taxon>
        <taxon>Metazoa</taxon>
        <taxon>Spiralia</taxon>
        <taxon>Gnathifera</taxon>
        <taxon>Rotifera</taxon>
        <taxon>Eurotatoria</taxon>
        <taxon>Bdelloidea</taxon>
        <taxon>Philodinida</taxon>
        <taxon>Philodinidae</taxon>
        <taxon>Rotaria</taxon>
    </lineage>
</organism>
<comment type="caution">
    <text evidence="2">The sequence shown here is derived from an EMBL/GenBank/DDBJ whole genome shotgun (WGS) entry which is preliminary data.</text>
</comment>
<dbReference type="EMBL" id="CAJNOU010000665">
    <property type="protein sequence ID" value="CAF1060089.1"/>
    <property type="molecule type" value="Genomic_DNA"/>
</dbReference>
<reference evidence="2" key="1">
    <citation type="submission" date="2021-02" db="EMBL/GenBank/DDBJ databases">
        <authorList>
            <person name="Nowell W R."/>
        </authorList>
    </citation>
    <scope>NUCLEOTIDE SEQUENCE</scope>
</reference>
<evidence type="ECO:0000313" key="5">
    <source>
        <dbReference type="Proteomes" id="UP000663882"/>
    </source>
</evidence>
<proteinExistence type="predicted"/>
<sequence length="66" mass="7677">MTENRMTLQALSKDELIHIIIRQEEIITTKIEVDEWVTNKSTTEINMDIESPSPLSYDSPTMEHND</sequence>
<dbReference type="EMBL" id="CAJNOO010000899">
    <property type="protein sequence ID" value="CAF1057743.1"/>
    <property type="molecule type" value="Genomic_DNA"/>
</dbReference>
<dbReference type="Proteomes" id="UP000663882">
    <property type="component" value="Unassembled WGS sequence"/>
</dbReference>
<dbReference type="EMBL" id="CAJOBE010005562">
    <property type="protein sequence ID" value="CAF3977383.1"/>
    <property type="molecule type" value="Genomic_DNA"/>
</dbReference>
<protein>
    <submittedName>
        <fullName evidence="2">Uncharacterized protein</fullName>
    </submittedName>
</protein>
<feature type="region of interest" description="Disordered" evidence="1">
    <location>
        <begin position="44"/>
        <end position="66"/>
    </location>
</feature>
<evidence type="ECO:0000313" key="2">
    <source>
        <dbReference type="EMBL" id="CAF1057743.1"/>
    </source>
</evidence>
<evidence type="ECO:0000256" key="1">
    <source>
        <dbReference type="SAM" id="MobiDB-lite"/>
    </source>
</evidence>
<dbReference type="Proteomes" id="UP000663874">
    <property type="component" value="Unassembled WGS sequence"/>
</dbReference>
<evidence type="ECO:0000313" key="4">
    <source>
        <dbReference type="EMBL" id="CAF3977383.1"/>
    </source>
</evidence>
<dbReference type="AlphaFoldDB" id="A0A814KYA7"/>